<evidence type="ECO:0000256" key="7">
    <source>
        <dbReference type="HAMAP-Rule" id="MF_00009"/>
    </source>
</evidence>
<dbReference type="EC" id="3.1.-.-" evidence="7"/>
<name>A0A831QNJ0_9FLAO</name>
<dbReference type="EMBL" id="DRGL01000015">
    <property type="protein sequence ID" value="HEA19926.1"/>
    <property type="molecule type" value="Genomic_DNA"/>
</dbReference>
<dbReference type="Proteomes" id="UP000886191">
    <property type="component" value="Unassembled WGS sequence"/>
</dbReference>
<dbReference type="GO" id="GO:0004521">
    <property type="term" value="F:RNA endonuclease activity"/>
    <property type="evidence" value="ECO:0007669"/>
    <property type="project" value="UniProtKB-UniRule"/>
</dbReference>
<evidence type="ECO:0000256" key="6">
    <source>
        <dbReference type="ARBA" id="ARBA00022833"/>
    </source>
</evidence>
<dbReference type="GO" id="GO:0008270">
    <property type="term" value="F:zinc ion binding"/>
    <property type="evidence" value="ECO:0007669"/>
    <property type="project" value="UniProtKB-UniRule"/>
</dbReference>
<dbReference type="HAMAP" id="MF_00009">
    <property type="entry name" value="Endoribonucl_YbeY"/>
    <property type="match status" value="1"/>
</dbReference>
<dbReference type="GO" id="GO:0005737">
    <property type="term" value="C:cytoplasm"/>
    <property type="evidence" value="ECO:0007669"/>
    <property type="project" value="UniProtKB-SubCell"/>
</dbReference>
<dbReference type="SUPFAM" id="SSF55486">
    <property type="entry name" value="Metalloproteases ('zincins'), catalytic domain"/>
    <property type="match status" value="1"/>
</dbReference>
<dbReference type="GO" id="GO:0006364">
    <property type="term" value="P:rRNA processing"/>
    <property type="evidence" value="ECO:0007669"/>
    <property type="project" value="UniProtKB-UniRule"/>
</dbReference>
<dbReference type="InterPro" id="IPR023091">
    <property type="entry name" value="MetalPrtase_cat_dom_sf_prd"/>
</dbReference>
<keyword evidence="7" id="KW-0963">Cytoplasm</keyword>
<keyword evidence="6 7" id="KW-0862">Zinc</keyword>
<protein>
    <recommendedName>
        <fullName evidence="7">Endoribonuclease YbeY</fullName>
        <ecNumber evidence="7">3.1.-.-</ecNumber>
    </recommendedName>
</protein>
<feature type="binding site" evidence="7">
    <location>
        <position position="115"/>
    </location>
    <ligand>
        <name>Zn(2+)</name>
        <dbReference type="ChEBI" id="CHEBI:29105"/>
        <note>catalytic</note>
    </ligand>
</feature>
<evidence type="ECO:0000256" key="1">
    <source>
        <dbReference type="ARBA" id="ARBA00010875"/>
    </source>
</evidence>
<comment type="caution">
    <text evidence="8">The sequence shown here is derived from an EMBL/GenBank/DDBJ whole genome shotgun (WGS) entry which is preliminary data.</text>
</comment>
<evidence type="ECO:0000256" key="5">
    <source>
        <dbReference type="ARBA" id="ARBA00022801"/>
    </source>
</evidence>
<reference evidence="8" key="1">
    <citation type="journal article" date="2020" name="mSystems">
        <title>Genome- and Community-Level Interaction Insights into Carbon Utilization and Element Cycling Functions of Hydrothermarchaeota in Hydrothermal Sediment.</title>
        <authorList>
            <person name="Zhou Z."/>
            <person name="Liu Y."/>
            <person name="Xu W."/>
            <person name="Pan J."/>
            <person name="Luo Z.H."/>
            <person name="Li M."/>
        </authorList>
    </citation>
    <scope>NUCLEOTIDE SEQUENCE [LARGE SCALE GENOMIC DNA]</scope>
    <source>
        <strain evidence="8">HyVt-345</strain>
    </source>
</reference>
<dbReference type="InterPro" id="IPR020549">
    <property type="entry name" value="YbeY_CS"/>
</dbReference>
<comment type="cofactor">
    <cofactor evidence="7">
        <name>Zn(2+)</name>
        <dbReference type="ChEBI" id="CHEBI:29105"/>
    </cofactor>
    <text evidence="7">Binds 1 zinc ion.</text>
</comment>
<keyword evidence="2 7" id="KW-0540">Nuclease</keyword>
<dbReference type="AlphaFoldDB" id="A0A831QNJ0"/>
<evidence type="ECO:0000256" key="4">
    <source>
        <dbReference type="ARBA" id="ARBA00022759"/>
    </source>
</evidence>
<dbReference type="NCBIfam" id="TIGR00043">
    <property type="entry name" value="rRNA maturation RNase YbeY"/>
    <property type="match status" value="1"/>
</dbReference>
<dbReference type="InterPro" id="IPR002036">
    <property type="entry name" value="YbeY"/>
</dbReference>
<dbReference type="Pfam" id="PF02130">
    <property type="entry name" value="YbeY"/>
    <property type="match status" value="1"/>
</dbReference>
<dbReference type="PANTHER" id="PTHR46986">
    <property type="entry name" value="ENDORIBONUCLEASE YBEY, CHLOROPLASTIC"/>
    <property type="match status" value="1"/>
</dbReference>
<feature type="binding site" evidence="7">
    <location>
        <position position="105"/>
    </location>
    <ligand>
        <name>Zn(2+)</name>
        <dbReference type="ChEBI" id="CHEBI:29105"/>
        <note>catalytic</note>
    </ligand>
</feature>
<feature type="binding site" evidence="7">
    <location>
        <position position="109"/>
    </location>
    <ligand>
        <name>Zn(2+)</name>
        <dbReference type="ChEBI" id="CHEBI:29105"/>
        <note>catalytic</note>
    </ligand>
</feature>
<keyword evidence="7" id="KW-0698">rRNA processing</keyword>
<sequence>MIDFHYETDFQINEEHKYVDWISRVVASEDRGIKQLDYVFCSDNFLWELNKKHLNHDTFTDIITFDYSEEKELGGDIFISIDRLMENAKTYGAEFENELLRVMSHGLLHLMGYNDKSKLDRAEMRAKEDEKIKMFHVEQ</sequence>
<keyword evidence="5 7" id="KW-0378">Hydrolase</keyword>
<keyword evidence="3 7" id="KW-0479">Metal-binding</keyword>
<dbReference type="PANTHER" id="PTHR46986:SF1">
    <property type="entry name" value="ENDORIBONUCLEASE YBEY, CHLOROPLASTIC"/>
    <property type="match status" value="1"/>
</dbReference>
<evidence type="ECO:0000256" key="2">
    <source>
        <dbReference type="ARBA" id="ARBA00022722"/>
    </source>
</evidence>
<organism evidence="8">
    <name type="scientific">Pricia antarctica</name>
    <dbReference type="NCBI Taxonomy" id="641691"/>
    <lineage>
        <taxon>Bacteria</taxon>
        <taxon>Pseudomonadati</taxon>
        <taxon>Bacteroidota</taxon>
        <taxon>Flavobacteriia</taxon>
        <taxon>Flavobacteriales</taxon>
        <taxon>Flavobacteriaceae</taxon>
        <taxon>Pricia</taxon>
    </lineage>
</organism>
<keyword evidence="4 7" id="KW-0255">Endonuclease</keyword>
<dbReference type="Gene3D" id="3.40.390.30">
    <property type="entry name" value="Metalloproteases ('zincins'), catalytic domain"/>
    <property type="match status" value="1"/>
</dbReference>
<comment type="similarity">
    <text evidence="1 7">Belongs to the endoribonuclease YbeY family.</text>
</comment>
<comment type="function">
    <text evidence="7">Single strand-specific metallo-endoribonuclease involved in late-stage 70S ribosome quality control and in maturation of the 3' terminus of the 16S rRNA.</text>
</comment>
<evidence type="ECO:0000313" key="8">
    <source>
        <dbReference type="EMBL" id="HEA19926.1"/>
    </source>
</evidence>
<keyword evidence="7" id="KW-0690">Ribosome biogenesis</keyword>
<dbReference type="GO" id="GO:0004222">
    <property type="term" value="F:metalloendopeptidase activity"/>
    <property type="evidence" value="ECO:0007669"/>
    <property type="project" value="InterPro"/>
</dbReference>
<evidence type="ECO:0000256" key="3">
    <source>
        <dbReference type="ARBA" id="ARBA00022723"/>
    </source>
</evidence>
<gene>
    <name evidence="7 8" type="primary">ybeY</name>
    <name evidence="8" type="ORF">ENH87_03305</name>
</gene>
<proteinExistence type="inferred from homology"/>
<accession>A0A831QNJ0</accession>
<dbReference type="PROSITE" id="PS01306">
    <property type="entry name" value="UPF0054"/>
    <property type="match status" value="1"/>
</dbReference>
<comment type="subcellular location">
    <subcellularLocation>
        <location evidence="7">Cytoplasm</location>
    </subcellularLocation>
</comment>